<name>A0A7W9GNH6_9ACTN</name>
<reference evidence="1 2" key="1">
    <citation type="submission" date="2020-08" db="EMBL/GenBank/DDBJ databases">
        <title>Sequencing the genomes of 1000 actinobacteria strains.</title>
        <authorList>
            <person name="Klenk H.-P."/>
        </authorList>
    </citation>
    <scope>NUCLEOTIDE SEQUENCE [LARGE SCALE GENOMIC DNA]</scope>
    <source>
        <strain evidence="1 2">DSM 102122</strain>
    </source>
</reference>
<keyword evidence="2" id="KW-1185">Reference proteome</keyword>
<comment type="caution">
    <text evidence="1">The sequence shown here is derived from an EMBL/GenBank/DDBJ whole genome shotgun (WGS) entry which is preliminary data.</text>
</comment>
<evidence type="ECO:0000313" key="2">
    <source>
        <dbReference type="Proteomes" id="UP000542813"/>
    </source>
</evidence>
<evidence type="ECO:0000313" key="1">
    <source>
        <dbReference type="EMBL" id="MBB5787115.1"/>
    </source>
</evidence>
<proteinExistence type="predicted"/>
<dbReference type="InterPro" id="IPR036390">
    <property type="entry name" value="WH_DNA-bd_sf"/>
</dbReference>
<accession>A0A7W9GNH6</accession>
<sequence>MNTTTPLPGVDLGDAAKAVRSLLDVVLDAQDVTFAEWVALRTLGVAVPGRVSQPALRDGVVLALDLDATQATALLCALEGRGLLSYDGFEQVGLTPEGTALFDEIQGGVAAITAEVYGGIDAGELATTRRVLASVAARATELRARL</sequence>
<dbReference type="InterPro" id="IPR036388">
    <property type="entry name" value="WH-like_DNA-bd_sf"/>
</dbReference>
<dbReference type="Proteomes" id="UP000542813">
    <property type="component" value="Unassembled WGS sequence"/>
</dbReference>
<protein>
    <recommendedName>
        <fullName evidence="3">MarR family transcriptional regulator</fullName>
    </recommendedName>
</protein>
<dbReference type="SUPFAM" id="SSF46785">
    <property type="entry name" value="Winged helix' DNA-binding domain"/>
    <property type="match status" value="1"/>
</dbReference>
<evidence type="ECO:0008006" key="3">
    <source>
        <dbReference type="Google" id="ProtNLM"/>
    </source>
</evidence>
<dbReference type="AlphaFoldDB" id="A0A7W9GNH6"/>
<dbReference type="Gene3D" id="1.10.10.10">
    <property type="entry name" value="Winged helix-like DNA-binding domain superfamily/Winged helix DNA-binding domain"/>
    <property type="match status" value="1"/>
</dbReference>
<dbReference type="RefSeq" id="WP_184820970.1">
    <property type="nucleotide sequence ID" value="NZ_JACHMM010000001.1"/>
</dbReference>
<gene>
    <name evidence="1" type="ORF">HD601_001690</name>
</gene>
<dbReference type="EMBL" id="JACHMM010000001">
    <property type="protein sequence ID" value="MBB5787115.1"/>
    <property type="molecule type" value="Genomic_DNA"/>
</dbReference>
<organism evidence="1 2">
    <name type="scientific">Jiangella mangrovi</name>
    <dbReference type="NCBI Taxonomy" id="1524084"/>
    <lineage>
        <taxon>Bacteria</taxon>
        <taxon>Bacillati</taxon>
        <taxon>Actinomycetota</taxon>
        <taxon>Actinomycetes</taxon>
        <taxon>Jiangellales</taxon>
        <taxon>Jiangellaceae</taxon>
        <taxon>Jiangella</taxon>
    </lineage>
</organism>